<dbReference type="AlphaFoldDB" id="A0A846N1A5"/>
<dbReference type="EMBL" id="JAASRM010000001">
    <property type="protein sequence ID" value="NIK89012.1"/>
    <property type="molecule type" value="Genomic_DNA"/>
</dbReference>
<sequence length="71" mass="7411">MGSNLPPVFLAPGDWVRLPAAPAWGTGQVQSVVGTKVTVNFEHGGKQVIHTDVSPLELSPADGLHLGEETP</sequence>
<organism evidence="1 2">
    <name type="scientific">Rhizomicrobium palustre</name>
    <dbReference type="NCBI Taxonomy" id="189966"/>
    <lineage>
        <taxon>Bacteria</taxon>
        <taxon>Pseudomonadati</taxon>
        <taxon>Pseudomonadota</taxon>
        <taxon>Alphaproteobacteria</taxon>
        <taxon>Micropepsales</taxon>
        <taxon>Micropepsaceae</taxon>
        <taxon>Rhizomicrobium</taxon>
    </lineage>
</organism>
<name>A0A846N1A5_9PROT</name>
<protein>
    <recommendedName>
        <fullName evidence="3">DUF3553 domain-containing protein</fullName>
    </recommendedName>
</protein>
<gene>
    <name evidence="1" type="ORF">FHS83_002330</name>
</gene>
<evidence type="ECO:0000313" key="2">
    <source>
        <dbReference type="Proteomes" id="UP000570514"/>
    </source>
</evidence>
<reference evidence="1 2" key="1">
    <citation type="submission" date="2020-03" db="EMBL/GenBank/DDBJ databases">
        <title>Genomic Encyclopedia of Type Strains, Phase IV (KMG-IV): sequencing the most valuable type-strain genomes for metagenomic binning, comparative biology and taxonomic classification.</title>
        <authorList>
            <person name="Goeker M."/>
        </authorList>
    </citation>
    <scope>NUCLEOTIDE SEQUENCE [LARGE SCALE GENOMIC DNA]</scope>
    <source>
        <strain evidence="1 2">DSM 19867</strain>
    </source>
</reference>
<comment type="caution">
    <text evidence="1">The sequence shown here is derived from an EMBL/GenBank/DDBJ whole genome shotgun (WGS) entry which is preliminary data.</text>
</comment>
<accession>A0A846N1A5</accession>
<proteinExistence type="predicted"/>
<evidence type="ECO:0000313" key="1">
    <source>
        <dbReference type="EMBL" id="NIK89012.1"/>
    </source>
</evidence>
<dbReference type="InterPro" id="IPR021938">
    <property type="entry name" value="DUF3553"/>
</dbReference>
<keyword evidence="2" id="KW-1185">Reference proteome</keyword>
<dbReference type="Pfam" id="PF12073">
    <property type="entry name" value="DUF3553"/>
    <property type="match status" value="1"/>
</dbReference>
<dbReference type="RefSeq" id="WP_167083134.1">
    <property type="nucleotide sequence ID" value="NZ_BAAADC010000001.1"/>
</dbReference>
<dbReference type="Proteomes" id="UP000570514">
    <property type="component" value="Unassembled WGS sequence"/>
</dbReference>
<evidence type="ECO:0008006" key="3">
    <source>
        <dbReference type="Google" id="ProtNLM"/>
    </source>
</evidence>